<evidence type="ECO:0000256" key="1">
    <source>
        <dbReference type="SAM" id="MobiDB-lite"/>
    </source>
</evidence>
<feature type="compositionally biased region" description="Basic and acidic residues" evidence="1">
    <location>
        <begin position="33"/>
        <end position="44"/>
    </location>
</feature>
<dbReference type="RefSeq" id="WP_013421949.1">
    <property type="nucleotide sequence ID" value="NC_014666.1"/>
</dbReference>
<dbReference type="EMBL" id="CP002299">
    <property type="protein sequence ID" value="ADP78828.1"/>
    <property type="molecule type" value="Genomic_DNA"/>
</dbReference>
<evidence type="ECO:0000313" key="3">
    <source>
        <dbReference type="Proteomes" id="UP000002484"/>
    </source>
</evidence>
<sequence length="66" mass="7246">MTAPTELPTEMQVPVDVPAADAVDQARQVVPDDLPRPTHVHDGSEADEYDAVEQAVEVQDDEDAYR</sequence>
<reference evidence="2 3" key="1">
    <citation type="submission" date="2010-10" db="EMBL/GenBank/DDBJ databases">
        <title>Complete sequence of Frankia sp. EuI1c.</title>
        <authorList>
            <consortium name="US DOE Joint Genome Institute"/>
            <person name="Lucas S."/>
            <person name="Copeland A."/>
            <person name="Lapidus A."/>
            <person name="Cheng J.-F."/>
            <person name="Bruce D."/>
            <person name="Goodwin L."/>
            <person name="Pitluck S."/>
            <person name="Chertkov O."/>
            <person name="Detter J.C."/>
            <person name="Han C."/>
            <person name="Tapia R."/>
            <person name="Land M."/>
            <person name="Hauser L."/>
            <person name="Jeffries C."/>
            <person name="Kyrpides N."/>
            <person name="Ivanova N."/>
            <person name="Mikhailova N."/>
            <person name="Beauchemin N."/>
            <person name="Sen A."/>
            <person name="Sur S.A."/>
            <person name="Gtari M."/>
            <person name="Wall L."/>
            <person name="Tisa L."/>
            <person name="Woyke T."/>
        </authorList>
    </citation>
    <scope>NUCLEOTIDE SEQUENCE [LARGE SCALE GENOMIC DNA]</scope>
    <source>
        <strain evidence="3">DSM 45817 / CECT 9037 / EuI1c</strain>
    </source>
</reference>
<dbReference type="Proteomes" id="UP000002484">
    <property type="component" value="Chromosome"/>
</dbReference>
<proteinExistence type="predicted"/>
<dbReference type="AlphaFoldDB" id="E3IUU8"/>
<dbReference type="HOGENOM" id="CLU_2824829_0_0_11"/>
<organism evidence="2 3">
    <name type="scientific">Pseudofrankia inefficax (strain DSM 45817 / CECT 9037 / DDB 130130 / EuI1c)</name>
    <name type="common">Frankia inefficax</name>
    <dbReference type="NCBI Taxonomy" id="298654"/>
    <lineage>
        <taxon>Bacteria</taxon>
        <taxon>Bacillati</taxon>
        <taxon>Actinomycetota</taxon>
        <taxon>Actinomycetes</taxon>
        <taxon>Frankiales</taxon>
        <taxon>Frankiaceae</taxon>
        <taxon>Pseudofrankia</taxon>
    </lineage>
</organism>
<keyword evidence="3" id="KW-1185">Reference proteome</keyword>
<protein>
    <submittedName>
        <fullName evidence="2">Uncharacterized protein</fullName>
    </submittedName>
</protein>
<dbReference type="KEGG" id="fri:FraEuI1c_0750"/>
<name>E3IUU8_PSEI1</name>
<feature type="region of interest" description="Disordered" evidence="1">
    <location>
        <begin position="32"/>
        <end position="51"/>
    </location>
</feature>
<accession>E3IUU8</accession>
<dbReference type="InParanoid" id="E3IUU8"/>
<evidence type="ECO:0000313" key="2">
    <source>
        <dbReference type="EMBL" id="ADP78828.1"/>
    </source>
</evidence>
<gene>
    <name evidence="2" type="ordered locus">FraEuI1c_0750</name>
</gene>
<dbReference type="OrthoDB" id="9907472at2"/>
<dbReference type="STRING" id="298654.FraEuI1c_0750"/>